<dbReference type="AlphaFoldDB" id="A0A0J7N4S2"/>
<comment type="caution">
    <text evidence="2">The sequence shown here is derived from an EMBL/GenBank/DDBJ whole genome shotgun (WGS) entry which is preliminary data.</text>
</comment>
<feature type="region of interest" description="Disordered" evidence="1">
    <location>
        <begin position="19"/>
        <end position="49"/>
    </location>
</feature>
<evidence type="ECO:0000313" key="3">
    <source>
        <dbReference type="Proteomes" id="UP000036403"/>
    </source>
</evidence>
<evidence type="ECO:0000256" key="1">
    <source>
        <dbReference type="SAM" id="MobiDB-lite"/>
    </source>
</evidence>
<organism evidence="2 3">
    <name type="scientific">Lasius niger</name>
    <name type="common">Black garden ant</name>
    <dbReference type="NCBI Taxonomy" id="67767"/>
    <lineage>
        <taxon>Eukaryota</taxon>
        <taxon>Metazoa</taxon>
        <taxon>Ecdysozoa</taxon>
        <taxon>Arthropoda</taxon>
        <taxon>Hexapoda</taxon>
        <taxon>Insecta</taxon>
        <taxon>Pterygota</taxon>
        <taxon>Neoptera</taxon>
        <taxon>Endopterygota</taxon>
        <taxon>Hymenoptera</taxon>
        <taxon>Apocrita</taxon>
        <taxon>Aculeata</taxon>
        <taxon>Formicoidea</taxon>
        <taxon>Formicidae</taxon>
        <taxon>Formicinae</taxon>
        <taxon>Lasius</taxon>
        <taxon>Lasius</taxon>
    </lineage>
</organism>
<evidence type="ECO:0008006" key="4">
    <source>
        <dbReference type="Google" id="ProtNLM"/>
    </source>
</evidence>
<keyword evidence="3" id="KW-1185">Reference proteome</keyword>
<dbReference type="PANTHER" id="PTHR33053">
    <property type="entry name" value="PROTEIN, PUTATIVE-RELATED"/>
    <property type="match status" value="1"/>
</dbReference>
<name>A0A0J7N4S2_LASNI</name>
<proteinExistence type="predicted"/>
<sequence length="341" mass="38328">MRKSFRELSKRQKNRRTLLLYRRNNFEPHPSNNDDAGAGDMLPGPPAVHGINEDVINDFAEVSVSDASLMPLETNDESEADDSSNNDNCSLSESSTNCDDAISDDIRDWAIEFDITHKALTRLLHILKRHEIDVPVVDARTFLNTPRPHSYDVKNFSRGQYIHYGLGRALTTIINQTPQAFLGRTVIQLDLNIDGLPIAKSSKSQLWPILGKISDLQQPFLIGAYHGYSKAPLSEFLQPFVDEYTVLQTNGFEVNGLMYQIQIRAIICDSPARAYVTCTKSHNAYFGCGKCTVKGTSINRRMTFTDVNAPLRTDVDFKNRVQPQHHLPNISSSFELLSVPM</sequence>
<feature type="region of interest" description="Disordered" evidence="1">
    <location>
        <begin position="74"/>
        <end position="97"/>
    </location>
</feature>
<gene>
    <name evidence="2" type="ORF">RF55_12990</name>
</gene>
<dbReference type="EMBL" id="LBMM01010113">
    <property type="protein sequence ID" value="KMQ87665.1"/>
    <property type="molecule type" value="Genomic_DNA"/>
</dbReference>
<dbReference type="Proteomes" id="UP000036403">
    <property type="component" value="Unassembled WGS sequence"/>
</dbReference>
<reference evidence="2 3" key="1">
    <citation type="submission" date="2015-04" db="EMBL/GenBank/DDBJ databases">
        <title>Lasius niger genome sequencing.</title>
        <authorList>
            <person name="Konorov E.A."/>
            <person name="Nikitin M.A."/>
            <person name="Kirill M.V."/>
            <person name="Chang P."/>
        </authorList>
    </citation>
    <scope>NUCLEOTIDE SEQUENCE [LARGE SCALE GENOMIC DNA]</scope>
    <source>
        <tissue evidence="2">Whole</tissue>
    </source>
</reference>
<dbReference type="STRING" id="67767.A0A0J7N4S2"/>
<accession>A0A0J7N4S2</accession>
<feature type="compositionally biased region" description="Low complexity" evidence="1">
    <location>
        <begin position="85"/>
        <end position="95"/>
    </location>
</feature>
<feature type="compositionally biased region" description="Acidic residues" evidence="1">
    <location>
        <begin position="74"/>
        <end position="84"/>
    </location>
</feature>
<protein>
    <recommendedName>
        <fullName evidence="4">Transposase domain-containing protein</fullName>
    </recommendedName>
</protein>
<dbReference type="OrthoDB" id="10028922at2759"/>
<dbReference type="PaxDb" id="67767-A0A0J7N4S2"/>
<feature type="non-terminal residue" evidence="2">
    <location>
        <position position="341"/>
    </location>
</feature>
<evidence type="ECO:0000313" key="2">
    <source>
        <dbReference type="EMBL" id="KMQ87665.1"/>
    </source>
</evidence>